<keyword evidence="1" id="KW-0812">Transmembrane</keyword>
<reference evidence="2" key="1">
    <citation type="journal article" date="2024" name="Int. J. Syst. Evol. Microbiol.">
        <title>Turicibacter faecis sp. nov., isolated from faeces of heart failure mouse model.</title>
        <authorList>
            <person name="Imamura Y."/>
            <person name="Motooka D."/>
            <person name="Nakajima Y."/>
            <person name="Ito S."/>
            <person name="Kitakaze M."/>
            <person name="Iida T."/>
            <person name="Nakamura S."/>
        </authorList>
    </citation>
    <scope>NUCLEOTIDE SEQUENCE</scope>
    <source>
        <strain evidence="2">TC023</strain>
    </source>
</reference>
<evidence type="ECO:0000313" key="3">
    <source>
        <dbReference type="Proteomes" id="UP001432099"/>
    </source>
</evidence>
<proteinExistence type="predicted"/>
<keyword evidence="1" id="KW-1133">Transmembrane helix</keyword>
<name>A0ABN6ZAI2_9FIRM</name>
<evidence type="ECO:0000256" key="1">
    <source>
        <dbReference type="SAM" id="Phobius"/>
    </source>
</evidence>
<sequence>MVLYDVLMVISILCALLVTGMMIWLMNRANKKIERQTREIQGKVEQLRAVPDRLKVEIGDKLEVVRGRLRICYKMLTFIGRRRKQKRLKKRLLK</sequence>
<keyword evidence="1" id="KW-0472">Membrane</keyword>
<protein>
    <submittedName>
        <fullName evidence="2">Uncharacterized protein</fullName>
    </submittedName>
</protein>
<dbReference type="EMBL" id="AP028127">
    <property type="protein sequence ID" value="BEH90773.1"/>
    <property type="molecule type" value="Genomic_DNA"/>
</dbReference>
<dbReference type="RefSeq" id="WP_161831655.1">
    <property type="nucleotide sequence ID" value="NZ_AP028127.1"/>
</dbReference>
<accession>A0ABN6ZAI2</accession>
<feature type="transmembrane region" description="Helical" evidence="1">
    <location>
        <begin position="6"/>
        <end position="26"/>
    </location>
</feature>
<organism evidence="2 3">
    <name type="scientific">Turicibacter faecis</name>
    <dbReference type="NCBI Taxonomy" id="2963365"/>
    <lineage>
        <taxon>Bacteria</taxon>
        <taxon>Bacillati</taxon>
        <taxon>Bacillota</taxon>
        <taxon>Erysipelotrichia</taxon>
        <taxon>Erysipelotrichales</taxon>
        <taxon>Turicibacteraceae</taxon>
        <taxon>Turicibacter</taxon>
    </lineage>
</organism>
<gene>
    <name evidence="2" type="ORF">T23_08750</name>
</gene>
<keyword evidence="3" id="KW-1185">Reference proteome</keyword>
<evidence type="ECO:0000313" key="2">
    <source>
        <dbReference type="EMBL" id="BEH90773.1"/>
    </source>
</evidence>
<dbReference type="Proteomes" id="UP001432099">
    <property type="component" value="Chromosome"/>
</dbReference>